<keyword evidence="4 9" id="KW-0997">Cell inner membrane</keyword>
<dbReference type="InterPro" id="IPR007387">
    <property type="entry name" value="TRAP_DctQ"/>
</dbReference>
<evidence type="ECO:0000256" key="9">
    <source>
        <dbReference type="RuleBase" id="RU369079"/>
    </source>
</evidence>
<dbReference type="OrthoDB" id="9795655at2"/>
<organism evidence="11 12">
    <name type="scientific">Rubrivivax albus</name>
    <dbReference type="NCBI Taxonomy" id="2499835"/>
    <lineage>
        <taxon>Bacteria</taxon>
        <taxon>Pseudomonadati</taxon>
        <taxon>Pseudomonadota</taxon>
        <taxon>Betaproteobacteria</taxon>
        <taxon>Burkholderiales</taxon>
        <taxon>Sphaerotilaceae</taxon>
        <taxon>Rubrivivax</taxon>
    </lineage>
</organism>
<dbReference type="GO" id="GO:0005886">
    <property type="term" value="C:plasma membrane"/>
    <property type="evidence" value="ECO:0007669"/>
    <property type="project" value="UniProtKB-SubCell"/>
</dbReference>
<keyword evidence="7 9" id="KW-0472">Membrane</keyword>
<dbReference type="Proteomes" id="UP000288178">
    <property type="component" value="Unassembled WGS sequence"/>
</dbReference>
<gene>
    <name evidence="11" type="ORF">ENE75_02885</name>
</gene>
<evidence type="ECO:0000313" key="11">
    <source>
        <dbReference type="EMBL" id="RVT53847.1"/>
    </source>
</evidence>
<keyword evidence="3" id="KW-1003">Cell membrane</keyword>
<evidence type="ECO:0000256" key="4">
    <source>
        <dbReference type="ARBA" id="ARBA00022519"/>
    </source>
</evidence>
<keyword evidence="5 9" id="KW-0812">Transmembrane</keyword>
<accession>A0A3S2UAX4</accession>
<keyword evidence="2 9" id="KW-0813">Transport</keyword>
<dbReference type="AlphaFoldDB" id="A0A3S2UAX4"/>
<feature type="domain" description="Tripartite ATP-independent periplasmic transporters DctQ component" evidence="10">
    <location>
        <begin position="30"/>
        <end position="160"/>
    </location>
</feature>
<sequence length="201" mass="22100">MSLLLRLSRLIDTVNGWIGKFATWLVLAAVLISAGNAIMRKAFNIGSNAYLEIQWYLFAAVFMLAASYVFLHNGHVRIDFIAARLSKRTNTIIDAIGIVVFLIPLCVILIDLSWPFFMRAYVSGEMSENAGGLIRWPVILLIPVGFSLLLLQAVSELIKRIGFLTGAIPQPFSFGHEKTADEEYAEEMAAKAAAAAPEAKP</sequence>
<evidence type="ECO:0000256" key="3">
    <source>
        <dbReference type="ARBA" id="ARBA00022475"/>
    </source>
</evidence>
<feature type="transmembrane region" description="Helical" evidence="9">
    <location>
        <begin position="134"/>
        <end position="154"/>
    </location>
</feature>
<evidence type="ECO:0000256" key="6">
    <source>
        <dbReference type="ARBA" id="ARBA00022989"/>
    </source>
</evidence>
<proteinExistence type="inferred from homology"/>
<dbReference type="PANTHER" id="PTHR35011">
    <property type="entry name" value="2,3-DIKETO-L-GULONATE TRAP TRANSPORTER SMALL PERMEASE PROTEIN YIAM"/>
    <property type="match status" value="1"/>
</dbReference>
<comment type="subcellular location">
    <subcellularLocation>
        <location evidence="1 9">Cell inner membrane</location>
        <topology evidence="1 9">Multi-pass membrane protein</topology>
    </subcellularLocation>
</comment>
<protein>
    <recommendedName>
        <fullName evidence="9">TRAP transporter small permease protein</fullName>
    </recommendedName>
</protein>
<evidence type="ECO:0000256" key="2">
    <source>
        <dbReference type="ARBA" id="ARBA00022448"/>
    </source>
</evidence>
<dbReference type="PANTHER" id="PTHR35011:SF4">
    <property type="entry name" value="SLL1102 PROTEIN"/>
    <property type="match status" value="1"/>
</dbReference>
<comment type="subunit">
    <text evidence="9">The complex comprises the extracytoplasmic solute receptor protein and the two transmembrane proteins.</text>
</comment>
<evidence type="ECO:0000256" key="8">
    <source>
        <dbReference type="ARBA" id="ARBA00038436"/>
    </source>
</evidence>
<feature type="transmembrane region" description="Helical" evidence="9">
    <location>
        <begin position="21"/>
        <end position="38"/>
    </location>
</feature>
<comment type="function">
    <text evidence="9">Part of the tripartite ATP-independent periplasmic (TRAP) transport system.</text>
</comment>
<feature type="transmembrane region" description="Helical" evidence="9">
    <location>
        <begin position="53"/>
        <end position="71"/>
    </location>
</feature>
<dbReference type="Pfam" id="PF04290">
    <property type="entry name" value="DctQ"/>
    <property type="match status" value="1"/>
</dbReference>
<feature type="transmembrane region" description="Helical" evidence="9">
    <location>
        <begin position="92"/>
        <end position="114"/>
    </location>
</feature>
<dbReference type="InterPro" id="IPR055348">
    <property type="entry name" value="DctQ"/>
</dbReference>
<evidence type="ECO:0000256" key="1">
    <source>
        <dbReference type="ARBA" id="ARBA00004429"/>
    </source>
</evidence>
<dbReference type="GO" id="GO:0022857">
    <property type="term" value="F:transmembrane transporter activity"/>
    <property type="evidence" value="ECO:0007669"/>
    <property type="project" value="UniProtKB-UniRule"/>
</dbReference>
<dbReference type="RefSeq" id="WP_128195423.1">
    <property type="nucleotide sequence ID" value="NZ_SACT01000001.1"/>
</dbReference>
<evidence type="ECO:0000259" key="10">
    <source>
        <dbReference type="Pfam" id="PF04290"/>
    </source>
</evidence>
<dbReference type="EMBL" id="SACT01000001">
    <property type="protein sequence ID" value="RVT53847.1"/>
    <property type="molecule type" value="Genomic_DNA"/>
</dbReference>
<name>A0A3S2UAX4_9BURK</name>
<evidence type="ECO:0000256" key="7">
    <source>
        <dbReference type="ARBA" id="ARBA00023136"/>
    </source>
</evidence>
<keyword evidence="6 9" id="KW-1133">Transmembrane helix</keyword>
<comment type="similarity">
    <text evidence="8 9">Belongs to the TRAP transporter small permease family.</text>
</comment>
<evidence type="ECO:0000313" key="12">
    <source>
        <dbReference type="Proteomes" id="UP000288178"/>
    </source>
</evidence>
<reference evidence="11 12" key="1">
    <citation type="submission" date="2019-01" db="EMBL/GenBank/DDBJ databases">
        <authorList>
            <person name="Chen W.-M."/>
        </authorList>
    </citation>
    <scope>NUCLEOTIDE SEQUENCE [LARGE SCALE GENOMIC DNA]</scope>
    <source>
        <strain evidence="11 12">ICH-3</strain>
    </source>
</reference>
<comment type="caution">
    <text evidence="11">The sequence shown here is derived from an EMBL/GenBank/DDBJ whole genome shotgun (WGS) entry which is preliminary data.</text>
</comment>
<keyword evidence="12" id="KW-1185">Reference proteome</keyword>
<evidence type="ECO:0000256" key="5">
    <source>
        <dbReference type="ARBA" id="ARBA00022692"/>
    </source>
</evidence>